<evidence type="ECO:0000313" key="2">
    <source>
        <dbReference type="EMBL" id="MCP2166536.1"/>
    </source>
</evidence>
<keyword evidence="3" id="KW-1185">Reference proteome</keyword>
<keyword evidence="1" id="KW-1133">Transmembrane helix</keyword>
<dbReference type="Proteomes" id="UP001206128">
    <property type="component" value="Unassembled WGS sequence"/>
</dbReference>
<proteinExistence type="predicted"/>
<evidence type="ECO:0008006" key="4">
    <source>
        <dbReference type="Google" id="ProtNLM"/>
    </source>
</evidence>
<feature type="transmembrane region" description="Helical" evidence="1">
    <location>
        <begin position="74"/>
        <end position="96"/>
    </location>
</feature>
<reference evidence="2" key="1">
    <citation type="submission" date="2022-06" db="EMBL/GenBank/DDBJ databases">
        <title>Genomic Encyclopedia of Archaeal and Bacterial Type Strains, Phase II (KMG-II): from individual species to whole genera.</title>
        <authorList>
            <person name="Goeker M."/>
        </authorList>
    </citation>
    <scope>NUCLEOTIDE SEQUENCE</scope>
    <source>
        <strain evidence="2">DSM 43935</strain>
    </source>
</reference>
<organism evidence="2 3">
    <name type="scientific">Goodfellowiella coeruleoviolacea</name>
    <dbReference type="NCBI Taxonomy" id="334858"/>
    <lineage>
        <taxon>Bacteria</taxon>
        <taxon>Bacillati</taxon>
        <taxon>Actinomycetota</taxon>
        <taxon>Actinomycetes</taxon>
        <taxon>Pseudonocardiales</taxon>
        <taxon>Pseudonocardiaceae</taxon>
        <taxon>Goodfellowiella</taxon>
    </lineage>
</organism>
<name>A0AAE3KFN3_9PSEU</name>
<protein>
    <recommendedName>
        <fullName evidence="4">ABC transporter permease</fullName>
    </recommendedName>
</protein>
<accession>A0AAE3KFN3</accession>
<dbReference type="EMBL" id="JAMTCK010000007">
    <property type="protein sequence ID" value="MCP2166536.1"/>
    <property type="molecule type" value="Genomic_DNA"/>
</dbReference>
<keyword evidence="1" id="KW-0472">Membrane</keyword>
<keyword evidence="1" id="KW-0812">Transmembrane</keyword>
<dbReference type="RefSeq" id="WP_253772501.1">
    <property type="nucleotide sequence ID" value="NZ_JAMTCK010000007.1"/>
</dbReference>
<evidence type="ECO:0000256" key="1">
    <source>
        <dbReference type="SAM" id="Phobius"/>
    </source>
</evidence>
<gene>
    <name evidence="2" type="ORF">LX83_003404</name>
</gene>
<dbReference type="AlphaFoldDB" id="A0AAE3KFN3"/>
<sequence length="105" mass="10966">MLSVVVPALAGVVADPWQAGTGDLFVAGGFQDAVGTVSTMPVDCAGNTVDRASCLADHGIVAHVTDYQPIGRLAVFHLIELGIYLVLTAVLALVAWHRVRRGNTV</sequence>
<comment type="caution">
    <text evidence="2">The sequence shown here is derived from an EMBL/GenBank/DDBJ whole genome shotgun (WGS) entry which is preliminary data.</text>
</comment>
<evidence type="ECO:0000313" key="3">
    <source>
        <dbReference type="Proteomes" id="UP001206128"/>
    </source>
</evidence>